<protein>
    <recommendedName>
        <fullName evidence="2">VWFA domain-containing protein</fullName>
    </recommendedName>
</protein>
<reference evidence="3" key="1">
    <citation type="submission" date="2021-02" db="EMBL/GenBank/DDBJ databases">
        <authorList>
            <person name="Nowell W R."/>
        </authorList>
    </citation>
    <scope>NUCLEOTIDE SEQUENCE</scope>
</reference>
<accession>A0A816SJ30</accession>
<evidence type="ECO:0000259" key="2">
    <source>
        <dbReference type="SMART" id="SM00327"/>
    </source>
</evidence>
<name>A0A816SJ30_9BILA</name>
<comment type="caution">
    <text evidence="3">The sequence shown here is derived from an EMBL/GenBank/DDBJ whole genome shotgun (WGS) entry which is preliminary data.</text>
</comment>
<feature type="compositionally biased region" description="Polar residues" evidence="1">
    <location>
        <begin position="347"/>
        <end position="357"/>
    </location>
</feature>
<feature type="region of interest" description="Disordered" evidence="1">
    <location>
        <begin position="1"/>
        <end position="23"/>
    </location>
</feature>
<feature type="region of interest" description="Disordered" evidence="1">
    <location>
        <begin position="333"/>
        <end position="359"/>
    </location>
</feature>
<sequence>MHPQQYPSAPSAPSPYNNDIQDRQSMPTYHASSEERMRDFQRLVDRYEINHTFATKLRALEGYEIVFICDDSGSMNTPLGDLSGPFDKVPSRWDELKQTVSIVVDIASVLDPDGVDIYFLNREPLFHVRSSSELISTFSVPPSGPTPIVPVLRRVLRDKQNEIEERKLLILLATDGVPTDNRGHRDIRSFEYVLKNERKPVNRIPVTIIACTDDNDCIGYLNDWDKKIANLDVVDDYRNEKREIQARQGKQFPFSFGDYVVKILMGGVDSWFDDLDEKKATTDGYGRTPRDTHSLWWPLSWLSSFFWPTFFYSNDKSPLASNNKAIAKTMYPQQYPTPAAPPPPQYSNQMGSNSLQETNDDRMGKFQYLVGRYEINREFATRLRGLEGYEIVFIVDDSGSMNSPVGNASGPYDRNPTRWDELRQTVSIVVDIATVFDPNGIDIFFLNRQPLRNVKNAEQLAPAFAVPPAGPTPIARVFRQVLQEKQLEIQERKLLVLIATDGVPTNDNGQQDIKTLEHVLHHERNPINRIPVTIVACTDDVESVGYLNNWDKKISNLDVVDDYKSEREEIQKVQGKNFPFSFGDYVVKILMGAIDKWFDTLDERRANSNAPPVQQHTKGKKKKSCAIS</sequence>
<dbReference type="InterPro" id="IPR036465">
    <property type="entry name" value="vWFA_dom_sf"/>
</dbReference>
<dbReference type="AlphaFoldDB" id="A0A816SJ30"/>
<feature type="compositionally biased region" description="Polar residues" evidence="1">
    <location>
        <begin position="607"/>
        <end position="616"/>
    </location>
</feature>
<dbReference type="PANTHER" id="PTHR34706:SF1">
    <property type="entry name" value="VWFA DOMAIN-CONTAINING PROTEIN"/>
    <property type="match status" value="1"/>
</dbReference>
<evidence type="ECO:0000313" key="4">
    <source>
        <dbReference type="Proteomes" id="UP000663887"/>
    </source>
</evidence>
<dbReference type="PANTHER" id="PTHR34706">
    <property type="entry name" value="SLR1338 PROTEIN"/>
    <property type="match status" value="1"/>
</dbReference>
<proteinExistence type="predicted"/>
<dbReference type="EMBL" id="CAJNRG010006460">
    <property type="protein sequence ID" value="CAF2086343.1"/>
    <property type="molecule type" value="Genomic_DNA"/>
</dbReference>
<dbReference type="Proteomes" id="UP000663887">
    <property type="component" value="Unassembled WGS sequence"/>
</dbReference>
<dbReference type="InterPro" id="IPR002035">
    <property type="entry name" value="VWF_A"/>
</dbReference>
<evidence type="ECO:0000313" key="3">
    <source>
        <dbReference type="EMBL" id="CAF2086343.1"/>
    </source>
</evidence>
<gene>
    <name evidence="3" type="ORF">XDN619_LOCUS15739</name>
</gene>
<feature type="region of interest" description="Disordered" evidence="1">
    <location>
        <begin position="607"/>
        <end position="628"/>
    </location>
</feature>
<evidence type="ECO:0000256" key="1">
    <source>
        <dbReference type="SAM" id="MobiDB-lite"/>
    </source>
</evidence>
<dbReference type="SMART" id="SM00327">
    <property type="entry name" value="VWA"/>
    <property type="match status" value="2"/>
</dbReference>
<organism evidence="3 4">
    <name type="scientific">Rotaria magnacalcarata</name>
    <dbReference type="NCBI Taxonomy" id="392030"/>
    <lineage>
        <taxon>Eukaryota</taxon>
        <taxon>Metazoa</taxon>
        <taxon>Spiralia</taxon>
        <taxon>Gnathifera</taxon>
        <taxon>Rotifera</taxon>
        <taxon>Eurotatoria</taxon>
        <taxon>Bdelloidea</taxon>
        <taxon>Philodinida</taxon>
        <taxon>Philodinidae</taxon>
        <taxon>Rotaria</taxon>
    </lineage>
</organism>
<dbReference type="SUPFAM" id="SSF53300">
    <property type="entry name" value="vWA-like"/>
    <property type="match status" value="2"/>
</dbReference>
<feature type="domain" description="VWFA" evidence="2">
    <location>
        <begin position="62"/>
        <end position="249"/>
    </location>
</feature>
<feature type="domain" description="VWFA" evidence="2">
    <location>
        <begin position="388"/>
        <end position="578"/>
    </location>
</feature>
<feature type="compositionally biased region" description="Basic residues" evidence="1">
    <location>
        <begin position="617"/>
        <end position="628"/>
    </location>
</feature>
<dbReference type="Gene3D" id="3.40.50.410">
    <property type="entry name" value="von Willebrand factor, type A domain"/>
    <property type="match status" value="2"/>
</dbReference>
<feature type="compositionally biased region" description="Low complexity" evidence="1">
    <location>
        <begin position="1"/>
        <end position="16"/>
    </location>
</feature>